<dbReference type="AlphaFoldDB" id="A0ABC8U0S4"/>
<evidence type="ECO:0000313" key="3">
    <source>
        <dbReference type="EMBL" id="CAK9175046.1"/>
    </source>
</evidence>
<evidence type="ECO:0000256" key="1">
    <source>
        <dbReference type="SAM" id="MobiDB-lite"/>
    </source>
</evidence>
<dbReference type="Proteomes" id="UP001642360">
    <property type="component" value="Unassembled WGS sequence"/>
</dbReference>
<dbReference type="PROSITE" id="PS51792">
    <property type="entry name" value="YIPPEE"/>
    <property type="match status" value="1"/>
</dbReference>
<protein>
    <recommendedName>
        <fullName evidence="2">Yippee domain-containing protein</fullName>
    </recommendedName>
</protein>
<evidence type="ECO:0000313" key="4">
    <source>
        <dbReference type="Proteomes" id="UP001642360"/>
    </source>
</evidence>
<gene>
    <name evidence="3" type="ORF">ILEXP_LOCUS44839</name>
</gene>
<keyword evidence="4" id="KW-1185">Reference proteome</keyword>
<feature type="domain" description="Yippee" evidence="2">
    <location>
        <begin position="15"/>
        <end position="113"/>
    </location>
</feature>
<accession>A0ABC8U0S4</accession>
<name>A0ABC8U0S4_9AQUA</name>
<organism evidence="3 4">
    <name type="scientific">Ilex paraguariensis</name>
    <name type="common">yerba mate</name>
    <dbReference type="NCBI Taxonomy" id="185542"/>
    <lineage>
        <taxon>Eukaryota</taxon>
        <taxon>Viridiplantae</taxon>
        <taxon>Streptophyta</taxon>
        <taxon>Embryophyta</taxon>
        <taxon>Tracheophyta</taxon>
        <taxon>Spermatophyta</taxon>
        <taxon>Magnoliopsida</taxon>
        <taxon>eudicotyledons</taxon>
        <taxon>Gunneridae</taxon>
        <taxon>Pentapetalae</taxon>
        <taxon>asterids</taxon>
        <taxon>campanulids</taxon>
        <taxon>Aquifoliales</taxon>
        <taxon>Aquifoliaceae</taxon>
        <taxon>Ilex</taxon>
    </lineage>
</organism>
<sequence length="120" mass="12853">MANVGVVQRFNSEEEFYQCRSCATHIALKSDFLYALVPGANGDTGLAFSEVSNVYKDLVHTRVVGGRVVADIYCVTCSSCIGWEVVDLRIPDPDPDPDDIQPPPDEFPDPGFGSAAAASA</sequence>
<comment type="caution">
    <text evidence="3">The sequence shown here is derived from an EMBL/GenBank/DDBJ whole genome shotgun (WGS) entry which is preliminary data.</text>
</comment>
<dbReference type="InterPro" id="IPR034751">
    <property type="entry name" value="Yippee"/>
</dbReference>
<proteinExistence type="predicted"/>
<dbReference type="EMBL" id="CAUOFW020006521">
    <property type="protein sequence ID" value="CAK9175046.1"/>
    <property type="molecule type" value="Genomic_DNA"/>
</dbReference>
<feature type="region of interest" description="Disordered" evidence="1">
    <location>
        <begin position="91"/>
        <end position="120"/>
    </location>
</feature>
<reference evidence="3 4" key="1">
    <citation type="submission" date="2024-02" db="EMBL/GenBank/DDBJ databases">
        <authorList>
            <person name="Vignale AGUSTIN F."/>
            <person name="Sosa J E."/>
            <person name="Modenutti C."/>
        </authorList>
    </citation>
    <scope>NUCLEOTIDE SEQUENCE [LARGE SCALE GENOMIC DNA]</scope>
</reference>
<evidence type="ECO:0000259" key="2">
    <source>
        <dbReference type="PROSITE" id="PS51792"/>
    </source>
</evidence>